<feature type="coiled-coil region" evidence="1">
    <location>
        <begin position="357"/>
        <end position="423"/>
    </location>
</feature>
<dbReference type="eggNOG" id="COG4487">
    <property type="taxonomic scope" value="Bacteria"/>
</dbReference>
<accession>A0A069CSQ2</accession>
<dbReference type="InterPro" id="IPR019219">
    <property type="entry name" value="DUF2130"/>
</dbReference>
<dbReference type="OrthoDB" id="3224137at2"/>
<keyword evidence="3" id="KW-1185">Reference proteome</keyword>
<protein>
    <recommendedName>
        <fullName evidence="4">DUF2130 domain-containing protein</fullName>
    </recommendedName>
</protein>
<feature type="coiled-coil region" evidence="1">
    <location>
        <begin position="147"/>
        <end position="196"/>
    </location>
</feature>
<gene>
    <name evidence="2" type="ORF">WOSG25_030230</name>
</gene>
<dbReference type="Pfam" id="PF09903">
    <property type="entry name" value="DUF2130"/>
    <property type="match status" value="1"/>
</dbReference>
<evidence type="ECO:0000256" key="1">
    <source>
        <dbReference type="SAM" id="Coils"/>
    </source>
</evidence>
<dbReference type="EMBL" id="DF820486">
    <property type="protein sequence ID" value="GAK30427.1"/>
    <property type="molecule type" value="Genomic_DNA"/>
</dbReference>
<organism evidence="2 3">
    <name type="scientific">Weissella oryzae (strain DSM 25784 / JCM 18191 / LMG 30913 / SG25)</name>
    <dbReference type="NCBI Taxonomy" id="1329250"/>
    <lineage>
        <taxon>Bacteria</taxon>
        <taxon>Bacillati</taxon>
        <taxon>Bacillota</taxon>
        <taxon>Bacilli</taxon>
        <taxon>Lactobacillales</taxon>
        <taxon>Lactobacillaceae</taxon>
        <taxon>Weissella</taxon>
    </lineage>
</organism>
<dbReference type="PIRSF" id="PIRSF005850">
    <property type="entry name" value="UCP005850"/>
    <property type="match status" value="1"/>
</dbReference>
<evidence type="ECO:0008006" key="4">
    <source>
        <dbReference type="Google" id="ProtNLM"/>
    </source>
</evidence>
<proteinExistence type="predicted"/>
<sequence>MSKVRVIARSKTELELQENAKKNDIVDLTDINNIDLSVFTEAINTVTDTATKNVIAEQHEQWEKAQKDVQKAAVENAKLTTEKALQVQLAELQQKLASKDAEIEKSKLEIQQGLQEQITGLQMELSNKDAEIRQSQLETENKFKDELSKKELALTKLQADLNVKEQEKELAIKTEKEKAELVRKGLQEQLDQAKDFKAKQSTKEIGESLEQYASNEFNRLRSFAFPNAYFEKDNEVSKTSGSKGDFIFRNYEDGEEFISIMFDMKNEMDADISKSKKHKNADFFKELDKDRKEKHTEYAVLVSLLEPYDDLYNTGIVEVHDYEKMYVVRPQFFITIIGLLNNAARNSLGYKKELAVIREQNIDITSFEDNLNDFKERFGKNYTSAADHYQKAIEQIDRSIASMEKIKKELTTSENQLRLANDKAQDISIKKLTRGNETMQAKFAALNSGD</sequence>
<reference evidence="3" key="1">
    <citation type="journal article" date="2014" name="Genome Announc.">
        <title>Draft genome sequence of Weissella oryzae SG25T, isolated from fermented rice grains.</title>
        <authorList>
            <person name="Tanizawa Y."/>
            <person name="Fujisawa T."/>
            <person name="Mochizuki T."/>
            <person name="Kaminuma E."/>
            <person name="Suzuki Y."/>
            <person name="Nakamura Y."/>
            <person name="Tohno M."/>
        </authorList>
    </citation>
    <scope>NUCLEOTIDE SEQUENCE [LARGE SCALE GENOMIC DNA]</scope>
    <source>
        <strain evidence="3">DSM 25784 / JCM 18191 / LMG 30913 / SG25</strain>
    </source>
</reference>
<feature type="coiled-coil region" evidence="1">
    <location>
        <begin position="82"/>
        <end position="109"/>
    </location>
</feature>
<evidence type="ECO:0000313" key="2">
    <source>
        <dbReference type="EMBL" id="GAK30427.1"/>
    </source>
</evidence>
<dbReference type="Proteomes" id="UP000030643">
    <property type="component" value="Unassembled WGS sequence"/>
</dbReference>
<keyword evidence="1" id="KW-0175">Coiled coil</keyword>
<dbReference type="AlphaFoldDB" id="A0A069CSQ2"/>
<evidence type="ECO:0000313" key="3">
    <source>
        <dbReference type="Proteomes" id="UP000030643"/>
    </source>
</evidence>
<dbReference type="RefSeq" id="WP_027698538.1">
    <property type="nucleotide sequence ID" value="NZ_DF820486.1"/>
</dbReference>
<name>A0A069CSQ2_WEIOS</name>